<protein>
    <submittedName>
        <fullName evidence="5">Unannotated protein</fullName>
    </submittedName>
</protein>
<dbReference type="AlphaFoldDB" id="A0A6J6N8B9"/>
<dbReference type="GO" id="GO:0005524">
    <property type="term" value="F:ATP binding"/>
    <property type="evidence" value="ECO:0007669"/>
    <property type="project" value="InterPro"/>
</dbReference>
<feature type="domain" description="Mur ligase N-terminal catalytic" evidence="2">
    <location>
        <begin position="34"/>
        <end position="113"/>
    </location>
</feature>
<comment type="similarity">
    <text evidence="1">Belongs to the MurCDEF family. MurE subfamily.</text>
</comment>
<dbReference type="GO" id="GO:0051301">
    <property type="term" value="P:cell division"/>
    <property type="evidence" value="ECO:0007669"/>
    <property type="project" value="InterPro"/>
</dbReference>
<dbReference type="GO" id="GO:0016881">
    <property type="term" value="F:acid-amino acid ligase activity"/>
    <property type="evidence" value="ECO:0007669"/>
    <property type="project" value="InterPro"/>
</dbReference>
<dbReference type="EMBL" id="CAEZWW010000163">
    <property type="protein sequence ID" value="CAB4680793.1"/>
    <property type="molecule type" value="Genomic_DNA"/>
</dbReference>
<dbReference type="SUPFAM" id="SSF63418">
    <property type="entry name" value="MurE/MurF N-terminal domain"/>
    <property type="match status" value="1"/>
</dbReference>
<reference evidence="5" key="1">
    <citation type="submission" date="2020-05" db="EMBL/GenBank/DDBJ databases">
        <authorList>
            <person name="Chiriac C."/>
            <person name="Salcher M."/>
            <person name="Ghai R."/>
            <person name="Kavagutti S V."/>
        </authorList>
    </citation>
    <scope>NUCLEOTIDE SEQUENCE</scope>
</reference>
<organism evidence="5">
    <name type="scientific">freshwater metagenome</name>
    <dbReference type="NCBI Taxonomy" id="449393"/>
    <lineage>
        <taxon>unclassified sequences</taxon>
        <taxon>metagenomes</taxon>
        <taxon>ecological metagenomes</taxon>
    </lineage>
</organism>
<evidence type="ECO:0000259" key="2">
    <source>
        <dbReference type="Pfam" id="PF01225"/>
    </source>
</evidence>
<dbReference type="SUPFAM" id="SSF53244">
    <property type="entry name" value="MurD-like peptide ligases, peptide-binding domain"/>
    <property type="match status" value="1"/>
</dbReference>
<feature type="domain" description="Mur ligase central" evidence="4">
    <location>
        <begin position="130"/>
        <end position="325"/>
    </location>
</feature>
<dbReference type="HAMAP" id="MF_00208">
    <property type="entry name" value="MurE"/>
    <property type="match status" value="1"/>
</dbReference>
<dbReference type="Gene3D" id="3.40.1190.10">
    <property type="entry name" value="Mur-like, catalytic domain"/>
    <property type="match status" value="1"/>
</dbReference>
<dbReference type="InterPro" id="IPR000713">
    <property type="entry name" value="Mur_ligase_N"/>
</dbReference>
<feature type="domain" description="Mur ligase C-terminal" evidence="3">
    <location>
        <begin position="347"/>
        <end position="481"/>
    </location>
</feature>
<dbReference type="GO" id="GO:0008360">
    <property type="term" value="P:regulation of cell shape"/>
    <property type="evidence" value="ECO:0007669"/>
    <property type="project" value="InterPro"/>
</dbReference>
<evidence type="ECO:0000259" key="4">
    <source>
        <dbReference type="Pfam" id="PF08245"/>
    </source>
</evidence>
<dbReference type="InterPro" id="IPR005761">
    <property type="entry name" value="UDP-N-AcMur-Glu-dNH2Pim_ligase"/>
</dbReference>
<dbReference type="Pfam" id="PF01225">
    <property type="entry name" value="Mur_ligase"/>
    <property type="match status" value="1"/>
</dbReference>
<dbReference type="InterPro" id="IPR036615">
    <property type="entry name" value="Mur_ligase_C_dom_sf"/>
</dbReference>
<dbReference type="PANTHER" id="PTHR23135">
    <property type="entry name" value="MUR LIGASE FAMILY MEMBER"/>
    <property type="match status" value="1"/>
</dbReference>
<dbReference type="InterPro" id="IPR013221">
    <property type="entry name" value="Mur_ligase_cen"/>
</dbReference>
<dbReference type="Gene3D" id="3.40.1390.10">
    <property type="entry name" value="MurE/MurF, N-terminal domain"/>
    <property type="match status" value="1"/>
</dbReference>
<dbReference type="NCBIfam" id="NF001124">
    <property type="entry name" value="PRK00139.1-2"/>
    <property type="match status" value="1"/>
</dbReference>
<dbReference type="GO" id="GO:0005737">
    <property type="term" value="C:cytoplasm"/>
    <property type="evidence" value="ECO:0007669"/>
    <property type="project" value="InterPro"/>
</dbReference>
<evidence type="ECO:0000259" key="3">
    <source>
        <dbReference type="Pfam" id="PF02875"/>
    </source>
</evidence>
<name>A0A6J6N8B9_9ZZZZ</name>
<sequence length="513" mass="53186">MTSVPRPTPRTITLAELCPATGGFTIIGDSSVLVSGLELDSREVKSGDLFAALPGHITHGSSFVDSATAAGAVAVLTDDAGAKSLAVNGPVNFPIVVVNSPRQAIGALAARVYQVSPGASADDPLRLFGVTGTNGKTTVTYLVEAGLRAAGRMTGVIGTVGVRIGEESMSAIRTTPEAPPLHALLGVMRERGVQDVAIEVSSHALMEGRVNGLRFSIAAFTNLSQDHLDYHGTMESYFMAKANLFTPLRADMGVIGVDTPWGARLAAEANIPVVTWSSQGAVADWNLNIVGARTLVNGPGGEVQELQSRLPGAFNRANNLCAYVMLRSAGIAPDQAAAGLASVSVPGRMQIIGKFAGITGVVDYAHTSDAIAGAIASVRENCGGAVIVVLGAGGDRDRQKRHEMGESAALLADHVIVTDDNPRSEDPALIRAAVMEGARSVTAPSQDQLAAVVEIADRRAAIFHAVSIARSGDYVLVLGKGHEQGQEVAGVIIPFDDRDELSEALQEHSGVES</sequence>
<dbReference type="SUPFAM" id="SSF53623">
    <property type="entry name" value="MurD-like peptide ligases, catalytic domain"/>
    <property type="match status" value="1"/>
</dbReference>
<dbReference type="PANTHER" id="PTHR23135:SF4">
    <property type="entry name" value="UDP-N-ACETYLMURAMOYL-L-ALANYL-D-GLUTAMATE--2,6-DIAMINOPIMELATE LIGASE MURE HOMOLOG, CHLOROPLASTIC"/>
    <property type="match status" value="1"/>
</dbReference>
<evidence type="ECO:0000256" key="1">
    <source>
        <dbReference type="ARBA" id="ARBA00005898"/>
    </source>
</evidence>
<dbReference type="InterPro" id="IPR035911">
    <property type="entry name" value="MurE/MurF_N"/>
</dbReference>
<dbReference type="InterPro" id="IPR036565">
    <property type="entry name" value="Mur-like_cat_sf"/>
</dbReference>
<dbReference type="Gene3D" id="3.90.190.20">
    <property type="entry name" value="Mur ligase, C-terminal domain"/>
    <property type="match status" value="1"/>
</dbReference>
<dbReference type="NCBIfam" id="NF001126">
    <property type="entry name" value="PRK00139.1-4"/>
    <property type="match status" value="1"/>
</dbReference>
<dbReference type="InterPro" id="IPR004101">
    <property type="entry name" value="Mur_ligase_C"/>
</dbReference>
<dbReference type="Pfam" id="PF08245">
    <property type="entry name" value="Mur_ligase_M"/>
    <property type="match status" value="1"/>
</dbReference>
<proteinExistence type="inferred from homology"/>
<dbReference type="NCBIfam" id="TIGR01085">
    <property type="entry name" value="murE"/>
    <property type="match status" value="1"/>
</dbReference>
<evidence type="ECO:0000313" key="5">
    <source>
        <dbReference type="EMBL" id="CAB4680793.1"/>
    </source>
</evidence>
<dbReference type="Pfam" id="PF02875">
    <property type="entry name" value="Mur_ligase_C"/>
    <property type="match status" value="1"/>
</dbReference>
<gene>
    <name evidence="5" type="ORF">UFOPK2310_01214</name>
</gene>
<accession>A0A6J6N8B9</accession>